<protein>
    <submittedName>
        <fullName evidence="1">Uncharacterized protein</fullName>
    </submittedName>
</protein>
<evidence type="ECO:0000313" key="1">
    <source>
        <dbReference type="EMBL" id="MBB5060974.1"/>
    </source>
</evidence>
<dbReference type="Proteomes" id="UP000540989">
    <property type="component" value="Unassembled WGS sequence"/>
</dbReference>
<sequence>MRVSRPVSWAIEVAANTGGLNRSLQHWLGVE</sequence>
<gene>
    <name evidence="1" type="ORF">HDF16_005710</name>
</gene>
<organism evidence="1 2">
    <name type="scientific">Granulicella aggregans</name>
    <dbReference type="NCBI Taxonomy" id="474949"/>
    <lineage>
        <taxon>Bacteria</taxon>
        <taxon>Pseudomonadati</taxon>
        <taxon>Acidobacteriota</taxon>
        <taxon>Terriglobia</taxon>
        <taxon>Terriglobales</taxon>
        <taxon>Acidobacteriaceae</taxon>
        <taxon>Granulicella</taxon>
    </lineage>
</organism>
<reference evidence="1 2" key="1">
    <citation type="submission" date="2020-08" db="EMBL/GenBank/DDBJ databases">
        <title>Genomic Encyclopedia of Type Strains, Phase IV (KMG-V): Genome sequencing to study the core and pangenomes of soil and plant-associated prokaryotes.</title>
        <authorList>
            <person name="Whitman W."/>
        </authorList>
    </citation>
    <scope>NUCLEOTIDE SEQUENCE [LARGE SCALE GENOMIC DNA]</scope>
    <source>
        <strain evidence="1 2">M8UP14</strain>
    </source>
</reference>
<keyword evidence="2" id="KW-1185">Reference proteome</keyword>
<proteinExistence type="predicted"/>
<evidence type="ECO:0000313" key="2">
    <source>
        <dbReference type="Proteomes" id="UP000540989"/>
    </source>
</evidence>
<name>A0A7W7ZK11_9BACT</name>
<accession>A0A7W7ZK11</accession>
<comment type="caution">
    <text evidence="1">The sequence shown here is derived from an EMBL/GenBank/DDBJ whole genome shotgun (WGS) entry which is preliminary data.</text>
</comment>
<dbReference type="AlphaFoldDB" id="A0A7W7ZK11"/>
<dbReference type="EMBL" id="JACHIP010000024">
    <property type="protein sequence ID" value="MBB5060974.1"/>
    <property type="molecule type" value="Genomic_DNA"/>
</dbReference>